<proteinExistence type="predicted"/>
<name>A0ACA9MBA8_9GLOM</name>
<evidence type="ECO:0000313" key="1">
    <source>
        <dbReference type="EMBL" id="CAG8578483.1"/>
    </source>
</evidence>
<organism evidence="1 2">
    <name type="scientific">Acaulospora colombiana</name>
    <dbReference type="NCBI Taxonomy" id="27376"/>
    <lineage>
        <taxon>Eukaryota</taxon>
        <taxon>Fungi</taxon>
        <taxon>Fungi incertae sedis</taxon>
        <taxon>Mucoromycota</taxon>
        <taxon>Glomeromycotina</taxon>
        <taxon>Glomeromycetes</taxon>
        <taxon>Diversisporales</taxon>
        <taxon>Acaulosporaceae</taxon>
        <taxon>Acaulospora</taxon>
    </lineage>
</organism>
<feature type="non-terminal residue" evidence="1">
    <location>
        <position position="380"/>
    </location>
</feature>
<sequence>MFAPRKPPPSTSQSRNPQKECFRLPFLDNAILKANENFFIRNSSTNSPRPFTAPIFNDLTILQPGDVIELYGPACSGKTTILYHTILTTILPPRWTRSDGCDNASIDLYGRGRGVIFFDLDGKFKIQRLYSMILHYLIQRVSNAVKEKKEKYKLIPPSHQKNEKTLVSSIGPTSTSDVNLDWIPSEEEIKTIARMALHKLHIFEPTISESFYATLLTLPEYMMGCIQNEGYDFSFLMIDSINSFYWQDKVEEADQATDGDKWKQKNSYYYVHALKQIIQVTKVIVVATNGISLKSNVIQPLPPELCYTSIAPLAWQSFVKYRFALAKQPLLQYLISPQEAVDIEEIKRKEFRDQPWFYGRLVTPIFSNTHSVEEVFQFRI</sequence>
<comment type="caution">
    <text evidence="1">The sequence shown here is derived from an EMBL/GenBank/DDBJ whole genome shotgun (WGS) entry which is preliminary data.</text>
</comment>
<dbReference type="EMBL" id="CAJVPT010011326">
    <property type="protein sequence ID" value="CAG8578483.1"/>
    <property type="molecule type" value="Genomic_DNA"/>
</dbReference>
<evidence type="ECO:0000313" key="2">
    <source>
        <dbReference type="Proteomes" id="UP000789525"/>
    </source>
</evidence>
<keyword evidence="2" id="KW-1185">Reference proteome</keyword>
<accession>A0ACA9MBA8</accession>
<dbReference type="Proteomes" id="UP000789525">
    <property type="component" value="Unassembled WGS sequence"/>
</dbReference>
<feature type="non-terminal residue" evidence="1">
    <location>
        <position position="1"/>
    </location>
</feature>
<gene>
    <name evidence="1" type="ORF">ACOLOM_LOCUS5876</name>
</gene>
<reference evidence="1" key="1">
    <citation type="submission" date="2021-06" db="EMBL/GenBank/DDBJ databases">
        <authorList>
            <person name="Kallberg Y."/>
            <person name="Tangrot J."/>
            <person name="Rosling A."/>
        </authorList>
    </citation>
    <scope>NUCLEOTIDE SEQUENCE</scope>
    <source>
        <strain evidence="1">CL356</strain>
    </source>
</reference>
<protein>
    <submittedName>
        <fullName evidence="1">17217_t:CDS:1</fullName>
    </submittedName>
</protein>